<dbReference type="InParanoid" id="A0E071"/>
<evidence type="ECO:0000256" key="2">
    <source>
        <dbReference type="SAM" id="MobiDB-lite"/>
    </source>
</evidence>
<dbReference type="AlphaFoldDB" id="A0E071"/>
<reference evidence="3 4" key="1">
    <citation type="journal article" date="2006" name="Nature">
        <title>Global trends of whole-genome duplications revealed by the ciliate Paramecium tetraurelia.</title>
        <authorList>
            <consortium name="Genoscope"/>
            <person name="Aury J.-M."/>
            <person name="Jaillon O."/>
            <person name="Duret L."/>
            <person name="Noel B."/>
            <person name="Jubin C."/>
            <person name="Porcel B.M."/>
            <person name="Segurens B."/>
            <person name="Daubin V."/>
            <person name="Anthouard V."/>
            <person name="Aiach N."/>
            <person name="Arnaiz O."/>
            <person name="Billaut A."/>
            <person name="Beisson J."/>
            <person name="Blanc I."/>
            <person name="Bouhouche K."/>
            <person name="Camara F."/>
            <person name="Duharcourt S."/>
            <person name="Guigo R."/>
            <person name="Gogendeau D."/>
            <person name="Katinka M."/>
            <person name="Keller A.-M."/>
            <person name="Kissmehl R."/>
            <person name="Klotz C."/>
            <person name="Koll F."/>
            <person name="Le Moue A."/>
            <person name="Lepere C."/>
            <person name="Malinsky S."/>
            <person name="Nowacki M."/>
            <person name="Nowak J.K."/>
            <person name="Plattner H."/>
            <person name="Poulain J."/>
            <person name="Ruiz F."/>
            <person name="Serrano V."/>
            <person name="Zagulski M."/>
            <person name="Dessen P."/>
            <person name="Betermier M."/>
            <person name="Weissenbach J."/>
            <person name="Scarpelli C."/>
            <person name="Schachter V."/>
            <person name="Sperling L."/>
            <person name="Meyer E."/>
            <person name="Cohen J."/>
            <person name="Wincker P."/>
        </authorList>
    </citation>
    <scope>NUCLEOTIDE SEQUENCE [LARGE SCALE GENOMIC DNA]</scope>
    <source>
        <strain evidence="3 4">Stock d4-2</strain>
    </source>
</reference>
<dbReference type="EMBL" id="CT868651">
    <property type="protein sequence ID" value="CAK88688.1"/>
    <property type="molecule type" value="Genomic_DNA"/>
</dbReference>
<dbReference type="GeneID" id="5041870"/>
<evidence type="ECO:0000313" key="4">
    <source>
        <dbReference type="Proteomes" id="UP000000600"/>
    </source>
</evidence>
<feature type="region of interest" description="Disordered" evidence="2">
    <location>
        <begin position="350"/>
        <end position="369"/>
    </location>
</feature>
<dbReference type="OMA" id="DRIPQYY"/>
<dbReference type="KEGG" id="ptm:GSPATT00021856001"/>
<evidence type="ECO:0000256" key="1">
    <source>
        <dbReference type="SAM" id="Coils"/>
    </source>
</evidence>
<accession>A0E071</accession>
<name>A0E071_PARTE</name>
<dbReference type="OrthoDB" id="294981at2759"/>
<dbReference type="Proteomes" id="UP000000600">
    <property type="component" value="Unassembled WGS sequence"/>
</dbReference>
<dbReference type="RefSeq" id="XP_001456085.1">
    <property type="nucleotide sequence ID" value="XM_001456048.1"/>
</dbReference>
<feature type="coiled-coil region" evidence="1">
    <location>
        <begin position="80"/>
        <end position="110"/>
    </location>
</feature>
<gene>
    <name evidence="3" type="ORF">GSPATT00021856001</name>
</gene>
<keyword evidence="4" id="KW-1185">Reference proteome</keyword>
<organism evidence="3 4">
    <name type="scientific">Paramecium tetraurelia</name>
    <dbReference type="NCBI Taxonomy" id="5888"/>
    <lineage>
        <taxon>Eukaryota</taxon>
        <taxon>Sar</taxon>
        <taxon>Alveolata</taxon>
        <taxon>Ciliophora</taxon>
        <taxon>Intramacronucleata</taxon>
        <taxon>Oligohymenophorea</taxon>
        <taxon>Peniculida</taxon>
        <taxon>Parameciidae</taxon>
        <taxon>Paramecium</taxon>
    </lineage>
</organism>
<feature type="compositionally biased region" description="Basic and acidic residues" evidence="2">
    <location>
        <begin position="350"/>
        <end position="366"/>
    </location>
</feature>
<dbReference type="HOGENOM" id="CLU_766094_0_0_1"/>
<sequence length="391" mass="46637">MITYSNIPPRSYTPKPSYLTVVNHSQYSQPAQPMYSQKVIPIQPKQHVPTTEIIRVLPNESQQPQQDQNQFNGLSLPELKVFLEDLMKRYDKLAQELQKATQKEIQLQNQHTIAQTELNNKILQFQQERESFMSTINNKNQEIDFLNSQIDQLKEQHFHEIQELKADNEHIALVLTDKLDQMNQFSKEKIIELDQAKSLLVLREQEVQEWRLRKNNGDVYSQEINQLKQKIYLLQQEKDQLMGRLRYSQQDSQLGNENQMLKAQLQEKESEVNTLRLKLRYGQQNNNDQQLQQELEQAKSEIMYYKQQLMNAGQPGNQEEIEDYQERIQILENEIRRQNKQLTDMRHELEDHKNHKSDNEFLRSKLSDQQNQIKEISKSQLGFKDRIPQYY</sequence>
<protein>
    <submittedName>
        <fullName evidence="3">Uncharacterized protein</fullName>
    </submittedName>
</protein>
<evidence type="ECO:0000313" key="3">
    <source>
        <dbReference type="EMBL" id="CAK88688.1"/>
    </source>
</evidence>
<keyword evidence="1" id="KW-0175">Coiled coil</keyword>
<proteinExistence type="predicted"/>